<dbReference type="GO" id="GO:0033969">
    <property type="term" value="F:gamma-glutamyl-gamma-aminobutyrate hydrolase activity"/>
    <property type="evidence" value="ECO:0007669"/>
    <property type="project" value="TreeGrafter"/>
</dbReference>
<evidence type="ECO:0000313" key="2">
    <source>
        <dbReference type="Proteomes" id="UP000249605"/>
    </source>
</evidence>
<dbReference type="EMBL" id="CP029835">
    <property type="protein sequence ID" value="AWU97886.1"/>
    <property type="molecule type" value="Genomic_DNA"/>
</dbReference>
<dbReference type="OrthoDB" id="9813383at2"/>
<evidence type="ECO:0000313" key="1">
    <source>
        <dbReference type="EMBL" id="AWU97886.1"/>
    </source>
</evidence>
<keyword evidence="1" id="KW-0378">Hydrolase</keyword>
<dbReference type="Gene3D" id="3.40.50.880">
    <property type="match status" value="1"/>
</dbReference>
<geneLocation type="plasmid" evidence="1 2">
    <name>unnamed5</name>
</geneLocation>
<dbReference type="InterPro" id="IPR029062">
    <property type="entry name" value="Class_I_gatase-like"/>
</dbReference>
<dbReference type="GO" id="GO:0005829">
    <property type="term" value="C:cytosol"/>
    <property type="evidence" value="ECO:0007669"/>
    <property type="project" value="TreeGrafter"/>
</dbReference>
<dbReference type="GO" id="GO:0006598">
    <property type="term" value="P:polyamine catabolic process"/>
    <property type="evidence" value="ECO:0007669"/>
    <property type="project" value="TreeGrafter"/>
</dbReference>
<sequence length="212" mass="22917">MTMVPPVAGRLIAVSQRVDVIAGRNERRDSLDQRWTGFLDACGLLPVAMPNTASPALAAAWLEAVAPAGILLTGGNDLTAYGGDAPERDAVEALLIEHAVARRIPLIAVCRGLQMMMHHFGIGLERVTDHAGTDHPVALDGGGTDTVNSYHNWGFRSVPPGFTAWATAPDGVVEAVRHDTLPLLGMLWHPERNAPYRAVDLELVRRHFRGDR</sequence>
<name>A0A2U9SGS7_9PROT</name>
<dbReference type="PROSITE" id="PS51273">
    <property type="entry name" value="GATASE_TYPE_1"/>
    <property type="match status" value="1"/>
</dbReference>
<keyword evidence="1" id="KW-0614">Plasmid</keyword>
<dbReference type="PANTHER" id="PTHR43235">
    <property type="entry name" value="GLUTAMINE AMIDOTRANSFERASE PB2B2.05-RELATED"/>
    <property type="match status" value="1"/>
</dbReference>
<dbReference type="Pfam" id="PF07722">
    <property type="entry name" value="Peptidase_C26"/>
    <property type="match status" value="2"/>
</dbReference>
<dbReference type="PANTHER" id="PTHR43235:SF1">
    <property type="entry name" value="GLUTAMINE AMIDOTRANSFERASE PB2B2.05-RELATED"/>
    <property type="match status" value="1"/>
</dbReference>
<dbReference type="Proteomes" id="UP000249605">
    <property type="component" value="Plasmid unnamed5"/>
</dbReference>
<reference evidence="1 2" key="1">
    <citation type="submission" date="2018-06" db="EMBL/GenBank/DDBJ databases">
        <title>Complete genome sequencing of Azospirillum sp. M2T2B2.</title>
        <authorList>
            <person name="Heo J."/>
            <person name="Kim S.-J."/>
            <person name="Kwon S.-W."/>
            <person name="Anandham R."/>
        </authorList>
    </citation>
    <scope>NUCLEOTIDE SEQUENCE [LARGE SCALE GENOMIC DNA]</scope>
    <source>
        <strain evidence="1 2">M2T2B2</strain>
        <plasmid evidence="1 2">unnamed5</plasmid>
    </source>
</reference>
<dbReference type="SUPFAM" id="SSF52317">
    <property type="entry name" value="Class I glutamine amidotransferase-like"/>
    <property type="match status" value="1"/>
</dbReference>
<dbReference type="InterPro" id="IPR011697">
    <property type="entry name" value="Peptidase_C26"/>
</dbReference>
<organism evidence="1 2">
    <name type="scientific">Azospirillum ramasamyi</name>
    <dbReference type="NCBI Taxonomy" id="682998"/>
    <lineage>
        <taxon>Bacteria</taxon>
        <taxon>Pseudomonadati</taxon>
        <taxon>Pseudomonadota</taxon>
        <taxon>Alphaproteobacteria</taxon>
        <taxon>Rhodospirillales</taxon>
        <taxon>Azospirillaceae</taxon>
        <taxon>Azospirillum</taxon>
    </lineage>
</organism>
<dbReference type="InterPro" id="IPR044668">
    <property type="entry name" value="PuuD-like"/>
</dbReference>
<accession>A0A2U9SGS7</accession>
<dbReference type="AlphaFoldDB" id="A0A2U9SGS7"/>
<proteinExistence type="predicted"/>
<protein>
    <submittedName>
        <fullName evidence="1">Gamma-glutamyl-gamma-aminobutyrate hydrolase</fullName>
    </submittedName>
</protein>
<dbReference type="RefSeq" id="WP_111070681.1">
    <property type="nucleotide sequence ID" value="NZ_CP029835.1"/>
</dbReference>
<keyword evidence="2" id="KW-1185">Reference proteome</keyword>
<dbReference type="KEGG" id="azm:DM194_26720"/>
<gene>
    <name evidence="1" type="ORF">DM194_26720</name>
</gene>